<dbReference type="OrthoDB" id="5672604at2"/>
<organism evidence="4 5">
    <name type="scientific">Actinoplanes italicus</name>
    <dbReference type="NCBI Taxonomy" id="113567"/>
    <lineage>
        <taxon>Bacteria</taxon>
        <taxon>Bacillati</taxon>
        <taxon>Actinomycetota</taxon>
        <taxon>Actinomycetes</taxon>
        <taxon>Micromonosporales</taxon>
        <taxon>Micromonosporaceae</taxon>
        <taxon>Actinoplanes</taxon>
    </lineage>
</organism>
<evidence type="ECO:0000256" key="3">
    <source>
        <dbReference type="ARBA" id="ARBA00022723"/>
    </source>
</evidence>
<dbReference type="GO" id="GO:0046872">
    <property type="term" value="F:metal ion binding"/>
    <property type="evidence" value="ECO:0007669"/>
    <property type="project" value="UniProtKB-KW"/>
</dbReference>
<name>A0A2T0K8S5_9ACTN</name>
<dbReference type="InterPro" id="IPR029044">
    <property type="entry name" value="Nucleotide-diphossugar_trans"/>
</dbReference>
<evidence type="ECO:0000313" key="5">
    <source>
        <dbReference type="Proteomes" id="UP000239415"/>
    </source>
</evidence>
<protein>
    <submittedName>
        <fullName evidence="4">Glycosyl transferase family 8</fullName>
    </submittedName>
</protein>
<dbReference type="Proteomes" id="UP000239415">
    <property type="component" value="Unassembled WGS sequence"/>
</dbReference>
<keyword evidence="1" id="KW-0328">Glycosyltransferase</keyword>
<dbReference type="Pfam" id="PF01501">
    <property type="entry name" value="Glyco_transf_8"/>
    <property type="match status" value="1"/>
</dbReference>
<evidence type="ECO:0000256" key="1">
    <source>
        <dbReference type="ARBA" id="ARBA00022676"/>
    </source>
</evidence>
<dbReference type="InterPro" id="IPR002495">
    <property type="entry name" value="Glyco_trans_8"/>
</dbReference>
<accession>A0A2T0K8S5</accession>
<dbReference type="CDD" id="cd04194">
    <property type="entry name" value="GT8_A4GalT_like"/>
    <property type="match status" value="1"/>
</dbReference>
<evidence type="ECO:0000313" key="4">
    <source>
        <dbReference type="EMBL" id="PRX19472.1"/>
    </source>
</evidence>
<keyword evidence="5" id="KW-1185">Reference proteome</keyword>
<evidence type="ECO:0000256" key="2">
    <source>
        <dbReference type="ARBA" id="ARBA00022679"/>
    </source>
</evidence>
<sequence length="288" mass="32023">MTPIVYCVEDELAEPLLVALRSLAGSHPRRLSRLRVYVLHNELTSENRDRIHRQADALELDVRTVAVRVPAGRYPPAGRGAGSGYLRLEIPGHVPDDRVLYLDADTLVVGDLRALLDMDLTDRPVAAVRDPQNPILRYGLGLPGWERLGVPGDREYFSSGVMLLDQEACARDRVFERCAYFLTVHREHARFWDQDALNWALDDNWLRLPRRWNTFPAEHIAPVDGEPGARILATRDPYVSQPGAVAQLTTAAPSRSRSTPSTCSAVSISTGLRDPVSFPSKTFPATAL</sequence>
<proteinExistence type="predicted"/>
<keyword evidence="3" id="KW-0479">Metal-binding</keyword>
<dbReference type="SUPFAM" id="SSF53448">
    <property type="entry name" value="Nucleotide-diphospho-sugar transferases"/>
    <property type="match status" value="1"/>
</dbReference>
<dbReference type="AlphaFoldDB" id="A0A2T0K8S5"/>
<comment type="caution">
    <text evidence="4">The sequence shown here is derived from an EMBL/GenBank/DDBJ whole genome shotgun (WGS) entry which is preliminary data.</text>
</comment>
<gene>
    <name evidence="4" type="ORF">CLV67_110224</name>
</gene>
<dbReference type="InterPro" id="IPR050748">
    <property type="entry name" value="Glycosyltrans_8_dom-fam"/>
</dbReference>
<reference evidence="4 5" key="1">
    <citation type="submission" date="2018-03" db="EMBL/GenBank/DDBJ databases">
        <title>Genomic Encyclopedia of Archaeal and Bacterial Type Strains, Phase II (KMG-II): from individual species to whole genera.</title>
        <authorList>
            <person name="Goeker M."/>
        </authorList>
    </citation>
    <scope>NUCLEOTIDE SEQUENCE [LARGE SCALE GENOMIC DNA]</scope>
    <source>
        <strain evidence="4 5">DSM 43146</strain>
    </source>
</reference>
<dbReference type="EMBL" id="PVMZ01000010">
    <property type="protein sequence ID" value="PRX19472.1"/>
    <property type="molecule type" value="Genomic_DNA"/>
</dbReference>
<dbReference type="Gene3D" id="3.90.550.10">
    <property type="entry name" value="Spore Coat Polysaccharide Biosynthesis Protein SpsA, Chain A"/>
    <property type="match status" value="1"/>
</dbReference>
<dbReference type="PANTHER" id="PTHR13778:SF47">
    <property type="entry name" value="LIPOPOLYSACCHARIDE 1,3-GALACTOSYLTRANSFERASE"/>
    <property type="match status" value="1"/>
</dbReference>
<keyword evidence="2 4" id="KW-0808">Transferase</keyword>
<dbReference type="GO" id="GO:0016757">
    <property type="term" value="F:glycosyltransferase activity"/>
    <property type="evidence" value="ECO:0007669"/>
    <property type="project" value="UniProtKB-KW"/>
</dbReference>
<dbReference type="PANTHER" id="PTHR13778">
    <property type="entry name" value="GLYCOSYLTRANSFERASE 8 DOMAIN-CONTAINING PROTEIN"/>
    <property type="match status" value="1"/>
</dbReference>
<dbReference type="RefSeq" id="WP_106322440.1">
    <property type="nucleotide sequence ID" value="NZ_BOMO01000049.1"/>
</dbReference>